<dbReference type="SMART" id="SM01224">
    <property type="entry name" value="G_gamma"/>
    <property type="match status" value="1"/>
</dbReference>
<dbReference type="InterPro" id="IPR011335">
    <property type="entry name" value="Restrct_endonuc-II-like"/>
</dbReference>
<proteinExistence type="inferred from homology"/>
<evidence type="ECO:0000259" key="11">
    <source>
        <dbReference type="PROSITE" id="PS50058"/>
    </source>
</evidence>
<keyword evidence="4" id="KW-0255">Endonuclease</keyword>
<evidence type="ECO:0000256" key="3">
    <source>
        <dbReference type="ARBA" id="ARBA00022722"/>
    </source>
</evidence>
<comment type="subcellular location">
    <subcellularLocation>
        <location evidence="1">Nucleus</location>
    </subcellularLocation>
</comment>
<dbReference type="GO" id="GO:0007186">
    <property type="term" value="P:G protein-coupled receptor signaling pathway"/>
    <property type="evidence" value="ECO:0007669"/>
    <property type="project" value="InterPro"/>
</dbReference>
<dbReference type="GO" id="GO:1901255">
    <property type="term" value="P:nucleotide-excision repair involved in interstrand cross-link repair"/>
    <property type="evidence" value="ECO:0007669"/>
    <property type="project" value="TreeGrafter"/>
</dbReference>
<feature type="compositionally biased region" description="Polar residues" evidence="10">
    <location>
        <begin position="442"/>
        <end position="458"/>
    </location>
</feature>
<dbReference type="InterPro" id="IPR010994">
    <property type="entry name" value="RuvA_2-like"/>
</dbReference>
<evidence type="ECO:0000313" key="12">
    <source>
        <dbReference type="EMBL" id="ORE04222.1"/>
    </source>
</evidence>
<dbReference type="NCBIfam" id="TIGR00596">
    <property type="entry name" value="rad1"/>
    <property type="match status" value="1"/>
</dbReference>
<dbReference type="PROSITE" id="PS50058">
    <property type="entry name" value="G_PROTEIN_GAMMA"/>
    <property type="match status" value="1"/>
</dbReference>
<dbReference type="GO" id="GO:0000712">
    <property type="term" value="P:resolution of meiotic recombination intermediates"/>
    <property type="evidence" value="ECO:0007669"/>
    <property type="project" value="TreeGrafter"/>
</dbReference>
<dbReference type="Gene3D" id="4.10.260.10">
    <property type="entry name" value="Transducin (heterotrimeric G protein), gamma chain"/>
    <property type="match status" value="1"/>
</dbReference>
<name>A0A1X0QWU5_RHIZD</name>
<dbReference type="FunFam" id="3.40.50.10130:FF:000002">
    <property type="entry name" value="DNA repair endonuclease XPF"/>
    <property type="match status" value="1"/>
</dbReference>
<keyword evidence="5" id="KW-0227">DNA damage</keyword>
<dbReference type="Pfam" id="PF02732">
    <property type="entry name" value="ERCC4"/>
    <property type="match status" value="1"/>
</dbReference>
<evidence type="ECO:0000256" key="5">
    <source>
        <dbReference type="ARBA" id="ARBA00022763"/>
    </source>
</evidence>
<keyword evidence="7" id="KW-0238">DNA-binding</keyword>
<evidence type="ECO:0000256" key="6">
    <source>
        <dbReference type="ARBA" id="ARBA00022801"/>
    </source>
</evidence>
<accession>A0A1X0QWU5</accession>
<evidence type="ECO:0000256" key="1">
    <source>
        <dbReference type="ARBA" id="ARBA00004123"/>
    </source>
</evidence>
<evidence type="ECO:0000256" key="7">
    <source>
        <dbReference type="ARBA" id="ARBA00023125"/>
    </source>
</evidence>
<evidence type="ECO:0000256" key="9">
    <source>
        <dbReference type="ARBA" id="ARBA00023242"/>
    </source>
</evidence>
<dbReference type="SUPFAM" id="SSF47781">
    <property type="entry name" value="RuvA domain 2-like"/>
    <property type="match status" value="1"/>
</dbReference>
<comment type="similarity">
    <text evidence="2">Belongs to the XPF family.</text>
</comment>
<dbReference type="Pfam" id="PF00631">
    <property type="entry name" value="G-gamma"/>
    <property type="match status" value="1"/>
</dbReference>
<feature type="region of interest" description="Disordered" evidence="10">
    <location>
        <begin position="442"/>
        <end position="488"/>
    </location>
</feature>
<dbReference type="GO" id="GO:0000014">
    <property type="term" value="F:single-stranded DNA endodeoxyribonuclease activity"/>
    <property type="evidence" value="ECO:0007669"/>
    <property type="project" value="TreeGrafter"/>
</dbReference>
<evidence type="ECO:0000256" key="4">
    <source>
        <dbReference type="ARBA" id="ARBA00022759"/>
    </source>
</evidence>
<dbReference type="InterPro" id="IPR006167">
    <property type="entry name" value="XPF"/>
</dbReference>
<dbReference type="VEuPathDB" id="FungiDB:BCV72DRAFT_307501"/>
<dbReference type="SMART" id="SM00891">
    <property type="entry name" value="ERCC4"/>
    <property type="match status" value="1"/>
</dbReference>
<keyword evidence="6" id="KW-0378">Hydrolase</keyword>
<dbReference type="InterPro" id="IPR015898">
    <property type="entry name" value="G-protein_gamma-like_dom"/>
</dbReference>
<organism evidence="12">
    <name type="scientific">Rhizopus microsporus var. microsporus</name>
    <dbReference type="NCBI Taxonomy" id="86635"/>
    <lineage>
        <taxon>Eukaryota</taxon>
        <taxon>Fungi</taxon>
        <taxon>Fungi incertae sedis</taxon>
        <taxon>Mucoromycota</taxon>
        <taxon>Mucoromycotina</taxon>
        <taxon>Mucoromycetes</taxon>
        <taxon>Mucorales</taxon>
        <taxon>Mucorineae</taxon>
        <taxon>Rhizopodaceae</taxon>
        <taxon>Rhizopus</taxon>
    </lineage>
</organism>
<dbReference type="AlphaFoldDB" id="A0A1X0QWU5"/>
<keyword evidence="3" id="KW-0540">Nuclease</keyword>
<dbReference type="OrthoDB" id="361020at2759"/>
<dbReference type="PANTHER" id="PTHR10150:SF0">
    <property type="entry name" value="DNA REPAIR ENDONUCLEASE XPF"/>
    <property type="match status" value="1"/>
</dbReference>
<gene>
    <name evidence="12" type="ORF">BCV72DRAFT_307501</name>
</gene>
<sequence>MLEFQRQILTEIVSEDGLLIMSPGLGLFEILCNLIQIYTGGNHFVLVVNISQDEHELIQRQLVAKGVPYEQTIKHIEYNTSAEQRGLMYRQSGIFSVTSRILAVDMLLKRIPTSLISGIIVCNAHTVKPDSMIQLILRIFREENEQGFIKAFSDRPESFVTGFAPLQNTMKALFLRKVHLWPRFQLTVSENLSKVDGNVIELRQPMTEAMDTIQQCLVECMEATLAELRRTNPHVDVGEFTIENSFFKSFDVIVRRQLDPMWHRLSPASKQLVDDLKILRQLLGYLTAYDCVTFYSFMETVIAANAPNDIRQTRQSQWLFTDAGNRAVAEARKRVYLKKGDPEYDETPASAEDPELPSHIKLVLEEQPKWNLLNSILREIEHESLGLNRGEGAAVLIMVSERRTCRQLQEYITRLNDQAPSFLKSLAHRFFKWRSTIHQMQVAASTRQNTTPQSTNITRGRPPPNKRRRVRGGSTAAAGPGREGTSLADTFSNDVIQVTSILDDEEEKEEIEEEEGEMSQMNFRIDDTSDDILPTFEEIPKNSIITIQSYDDDLHEQILEDTQPRFIIMFDPNPAFVRQVEVYRAKHPTIDVRVYFMLYENSVEEQNYLSLIKKEKESFEKLIHEKSVMAIPLPEKRKEREIEVIRPSTRIAGGQVKVATGPKVIIVDMREFRNVLPPILYARGIKIEPCTLQVGDFVLSPDICVERKSISDLIQSLNSGRLYTQCENMSMYYKTPVLLIEFDENKSFSLQGVSDLRESIRLQDISSKLVVLTLAFPKLRIIWSPSPHETATIFEDLKSNQEEPNMEKAASIGAEEGEDGETVYNMTPQDVLRSMPGVNSKNYKAIISKVNNLEELASMNQKEISKIIGEECGSKLYNFLLSEAKLKKLLELNVQLKQQLDLPRVPVSEASKSLIDFCQSTTDLMIPSIWGNKHPDPFVEPVNGCGCAMM</sequence>
<dbReference type="PANTHER" id="PTHR10150">
    <property type="entry name" value="DNA REPAIR ENDONUCLEASE XPF"/>
    <property type="match status" value="1"/>
</dbReference>
<evidence type="ECO:0000256" key="10">
    <source>
        <dbReference type="SAM" id="MobiDB-lite"/>
    </source>
</evidence>
<dbReference type="GO" id="GO:0003684">
    <property type="term" value="F:damaged DNA binding"/>
    <property type="evidence" value="ECO:0007669"/>
    <property type="project" value="TreeGrafter"/>
</dbReference>
<reference evidence="12" key="1">
    <citation type="journal article" date="2016" name="Proc. Natl. Acad. Sci. U.S.A.">
        <title>Lipid metabolic changes in an early divergent fungus govern the establishment of a mutualistic symbiosis with endobacteria.</title>
        <authorList>
            <person name="Lastovetsky O.A."/>
            <person name="Gaspar M.L."/>
            <person name="Mondo S.J."/>
            <person name="LaButti K.M."/>
            <person name="Sandor L."/>
            <person name="Grigoriev I.V."/>
            <person name="Henry S.A."/>
            <person name="Pawlowska T.E."/>
        </authorList>
    </citation>
    <scope>NUCLEOTIDE SEQUENCE [LARGE SCALE GENOMIC DNA]</scope>
    <source>
        <strain evidence="12">ATCC 52814</strain>
    </source>
</reference>
<keyword evidence="9" id="KW-0539">Nucleus</keyword>
<protein>
    <recommendedName>
        <fullName evidence="11">G protein gamma domain-containing protein</fullName>
    </recommendedName>
</protein>
<evidence type="ECO:0000256" key="2">
    <source>
        <dbReference type="ARBA" id="ARBA00010015"/>
    </source>
</evidence>
<dbReference type="Proteomes" id="UP000242414">
    <property type="component" value="Unassembled WGS sequence"/>
</dbReference>
<dbReference type="Gene3D" id="3.40.50.10130">
    <property type="match status" value="1"/>
</dbReference>
<dbReference type="CDD" id="cd20078">
    <property type="entry name" value="XPF_nuclease_XPF_euk"/>
    <property type="match status" value="1"/>
</dbReference>
<evidence type="ECO:0000256" key="8">
    <source>
        <dbReference type="ARBA" id="ARBA00023204"/>
    </source>
</evidence>
<dbReference type="SMART" id="SM00224">
    <property type="entry name" value="GGL"/>
    <property type="match status" value="1"/>
</dbReference>
<dbReference type="EMBL" id="KV921977">
    <property type="protein sequence ID" value="ORE04222.1"/>
    <property type="molecule type" value="Genomic_DNA"/>
</dbReference>
<dbReference type="GO" id="GO:0000724">
    <property type="term" value="P:double-strand break repair via homologous recombination"/>
    <property type="evidence" value="ECO:0007669"/>
    <property type="project" value="TreeGrafter"/>
</dbReference>
<dbReference type="Gene3D" id="1.10.150.20">
    <property type="entry name" value="5' to 3' exonuclease, C-terminal subdomain"/>
    <property type="match status" value="1"/>
</dbReference>
<dbReference type="SUPFAM" id="SSF52980">
    <property type="entry name" value="Restriction endonuclease-like"/>
    <property type="match status" value="1"/>
</dbReference>
<dbReference type="InterPro" id="IPR047520">
    <property type="entry name" value="XPF_nuclease"/>
</dbReference>
<dbReference type="GO" id="GO:0003697">
    <property type="term" value="F:single-stranded DNA binding"/>
    <property type="evidence" value="ECO:0007669"/>
    <property type="project" value="InterPro"/>
</dbReference>
<feature type="domain" description="G protein gamma" evidence="11">
    <location>
        <begin position="882"/>
        <end position="950"/>
    </location>
</feature>
<dbReference type="InterPro" id="IPR036284">
    <property type="entry name" value="GGL_sf"/>
</dbReference>
<dbReference type="GO" id="GO:0000110">
    <property type="term" value="C:nucleotide-excision repair factor 1 complex"/>
    <property type="evidence" value="ECO:0007669"/>
    <property type="project" value="TreeGrafter"/>
</dbReference>
<dbReference type="SUPFAM" id="SSF48670">
    <property type="entry name" value="Transducin (heterotrimeric G protein), gamma chain"/>
    <property type="match status" value="1"/>
</dbReference>
<keyword evidence="8" id="KW-0234">DNA repair</keyword>
<dbReference type="InterPro" id="IPR006166">
    <property type="entry name" value="ERCC4_domain"/>
</dbReference>